<feature type="compositionally biased region" description="Basic and acidic residues" evidence="1">
    <location>
        <begin position="31"/>
        <end position="52"/>
    </location>
</feature>
<reference evidence="3 4" key="1">
    <citation type="submission" date="2024-08" db="EMBL/GenBank/DDBJ databases">
        <authorList>
            <person name="Cucini C."/>
            <person name="Frati F."/>
        </authorList>
    </citation>
    <scope>NUCLEOTIDE SEQUENCE [LARGE SCALE GENOMIC DNA]</scope>
</reference>
<proteinExistence type="predicted"/>
<dbReference type="Proteomes" id="UP001642540">
    <property type="component" value="Unassembled WGS sequence"/>
</dbReference>
<organism evidence="3 4">
    <name type="scientific">Orchesella dallaii</name>
    <dbReference type="NCBI Taxonomy" id="48710"/>
    <lineage>
        <taxon>Eukaryota</taxon>
        <taxon>Metazoa</taxon>
        <taxon>Ecdysozoa</taxon>
        <taxon>Arthropoda</taxon>
        <taxon>Hexapoda</taxon>
        <taxon>Collembola</taxon>
        <taxon>Entomobryomorpha</taxon>
        <taxon>Entomobryoidea</taxon>
        <taxon>Orchesellidae</taxon>
        <taxon>Orchesellinae</taxon>
        <taxon>Orchesella</taxon>
    </lineage>
</organism>
<evidence type="ECO:0000256" key="1">
    <source>
        <dbReference type="SAM" id="MobiDB-lite"/>
    </source>
</evidence>
<name>A0ABP1S2A2_9HEXA</name>
<feature type="region of interest" description="Disordered" evidence="1">
    <location>
        <begin position="27"/>
        <end position="61"/>
    </location>
</feature>
<keyword evidence="4" id="KW-1185">Reference proteome</keyword>
<feature type="chain" id="PRO_5046648527" evidence="2">
    <location>
        <begin position="26"/>
        <end position="259"/>
    </location>
</feature>
<keyword evidence="2" id="KW-0732">Signal</keyword>
<protein>
    <submittedName>
        <fullName evidence="3">Uncharacterized protein</fullName>
    </submittedName>
</protein>
<evidence type="ECO:0000313" key="4">
    <source>
        <dbReference type="Proteomes" id="UP001642540"/>
    </source>
</evidence>
<evidence type="ECO:0000256" key="2">
    <source>
        <dbReference type="SAM" id="SignalP"/>
    </source>
</evidence>
<comment type="caution">
    <text evidence="3">The sequence shown here is derived from an EMBL/GenBank/DDBJ whole genome shotgun (WGS) entry which is preliminary data.</text>
</comment>
<feature type="signal peptide" evidence="2">
    <location>
        <begin position="1"/>
        <end position="25"/>
    </location>
</feature>
<evidence type="ECO:0000313" key="3">
    <source>
        <dbReference type="EMBL" id="CAL8142170.1"/>
    </source>
</evidence>
<gene>
    <name evidence="3" type="ORF">ODALV1_LOCUS28963</name>
</gene>
<dbReference type="EMBL" id="CAXLJM020000148">
    <property type="protein sequence ID" value="CAL8142170.1"/>
    <property type="molecule type" value="Genomic_DNA"/>
</dbReference>
<sequence>MKYNTFLKATLLGILFISFLSLAEGKKNRRRNEEEDRGQQSDDSSTSDRQKLFEGLTDPDSSAQAISSAAVNPYTNQLLLQNQAALFNNPALYGGGNGLNGLNGINSAAAAAALGSGQGLNGNSFVNAAVGGLNAYQNPLLFGGANIPGISSPDLYSQSAAAAQLYNNPYIGAAAFGGAGASAGINPLLLRGQTNLQYPIVGGAGNPYLNAQALLSPYSNYNQLNPYNNFPFASRFGIGVGRSSIGNRQSSNSNNNNDE</sequence>
<accession>A0ABP1S2A2</accession>